<feature type="domain" description="Peptidase M20 dimerisation" evidence="16">
    <location>
        <begin position="208"/>
        <end position="294"/>
    </location>
</feature>
<dbReference type="FunFam" id="3.40.630.10:FF:000119">
    <property type="entry name" value="Acetylornithine deacetylase, putative"/>
    <property type="match status" value="1"/>
</dbReference>
<evidence type="ECO:0000256" key="10">
    <source>
        <dbReference type="ARBA" id="ARBA00022723"/>
    </source>
</evidence>
<evidence type="ECO:0000256" key="8">
    <source>
        <dbReference type="ARBA" id="ARBA00022571"/>
    </source>
</evidence>
<dbReference type="SUPFAM" id="SSF55031">
    <property type="entry name" value="Bacterial exopeptidase dimerisation domain"/>
    <property type="match status" value="1"/>
</dbReference>
<evidence type="ECO:0000256" key="9">
    <source>
        <dbReference type="ARBA" id="ARBA00022605"/>
    </source>
</evidence>
<evidence type="ECO:0000313" key="18">
    <source>
        <dbReference type="Proteomes" id="UP000317650"/>
    </source>
</evidence>
<dbReference type="Gene3D" id="3.40.630.10">
    <property type="entry name" value="Zn peptidases"/>
    <property type="match status" value="1"/>
</dbReference>
<comment type="cofactor">
    <cofactor evidence="1">
        <name>Co(2+)</name>
        <dbReference type="ChEBI" id="CHEBI:48828"/>
    </cofactor>
</comment>
<keyword evidence="18" id="KW-1185">Reference proteome</keyword>
<comment type="similarity">
    <text evidence="4">Belongs to the peptidase M20A family. ArgE subfamily.</text>
</comment>
<sequence>MASSSSTFALKEVLGELDRGSYVTLLSKIIGEARHVQNNPPDLIPKEDRVARHVLDSLLPLSTSTGGGPLVVSHIAYAEGRGNVIVEYPGSDPARIISFVGCHMDVVTADPTDWEFDPFSLSVDGDKLRGRGTTDCLGHVALVTQLMRRLGETKPKLKNTVVAVFIANEENSSVLGVGVDALVKDGLLDKLKAGPLFWIDTADKQPCIGTGGMIAWRLRATGKLFHSGLPHKAINPLELAMEAFKEIQLRFYRDFPPHPKEEVYGFATPSTMKPTQWSYPGGGINQIPAECTISGDPSRCSRLLRALPLLASPASPPAARVSCEPSRCSRLLRALPLLASPASPPAARVSCEPSRCSRLLRALPLLASPASPPAARVSCEPSRCSRLLRALPLLASPASPPAARVSCEPSRCSRLLRALPLLASPASPPAARVSCEPSRCSRLLRALPLLASPASPPAARVSCEPSRCSRLLRALPLLASPASPPAARVSCEPSRCSRLLRALPLLASPASPPAARVSCEPSRCSRLLRALPLLASPASPPAARVSCEPSRCSRLLRALPLLASPASPPAARVSCEPSRCSRLLRALPLLASPASPPAARVSCEPSRCSRLLRALPLLASPASPPAARVSCEPSRCSRLLRALPLLASPASPPAARVSCEPSRCSRLLRALPLLASPASPPAARVSCEPSRCSRLLRALPLLASPASPPAARVSCEPSRCSRLLRALPLLASPASPPAARVSCEPSRCSRLLRALPLLASPASPPAARVSCEPSRCSRLLRALPLLASPAALPLLGVSCEPPAARVSCEPSAARAFRSLSPFFRCRVGFLPPARRMLLAMPLAAAAATARRCWLLPPSSRAAATVARRFRAAAGRSQLLLPPLAAASSFLHQAQLNGPEGMTHGVLAFYDIHVILREQNQDRDQEFSQLREACAALHQKLRDLAQCLSCMSFTLEIHLFPSCGLVNSVKKRRLTPFYSVIDVVKKLEEYVDDINANIEKLGTRGPVSKYVLPDENLRGRLTITFDEAMTSGVACNLDSRGFRVLCKATEEVVGHVKPYSITGSLPLIRELQDEGFDVQTSGYGIMATYHARNEYCLFSDMCQGFQVFVSIISQLEADGN</sequence>
<comment type="pathway">
    <text evidence="3">Amino-acid biosynthesis; L-arginine biosynthesis; L-ornithine from N(2)-acetyl-L-ornithine (linear): step 1/1.</text>
</comment>
<dbReference type="GO" id="GO:0046872">
    <property type="term" value="F:metal ion binding"/>
    <property type="evidence" value="ECO:0007669"/>
    <property type="project" value="UniProtKB-KW"/>
</dbReference>
<comment type="subunit">
    <text evidence="5">Homodimer.</text>
</comment>
<evidence type="ECO:0000259" key="16">
    <source>
        <dbReference type="Pfam" id="PF07687"/>
    </source>
</evidence>
<gene>
    <name evidence="17" type="ORF">C4D60_Mb11t00030</name>
</gene>
<keyword evidence="12" id="KW-0862">Zinc</keyword>
<keyword evidence="8" id="KW-0055">Arginine biosynthesis</keyword>
<reference evidence="17 18" key="1">
    <citation type="journal article" date="2019" name="Nat. Plants">
        <title>Genome sequencing of Musa balbisiana reveals subgenome evolution and function divergence in polyploid bananas.</title>
        <authorList>
            <person name="Yao X."/>
        </authorList>
    </citation>
    <scope>NUCLEOTIDE SEQUENCE [LARGE SCALE GENOMIC DNA]</scope>
    <source>
        <strain evidence="18">cv. DH-PKW</strain>
        <tissue evidence="17">Leaves</tissue>
    </source>
</reference>
<evidence type="ECO:0000256" key="14">
    <source>
        <dbReference type="ARBA" id="ARBA00050532"/>
    </source>
</evidence>
<evidence type="ECO:0000256" key="1">
    <source>
        <dbReference type="ARBA" id="ARBA00001941"/>
    </source>
</evidence>
<comment type="caution">
    <text evidence="17">The sequence shown here is derived from an EMBL/GenBank/DDBJ whole genome shotgun (WGS) entry which is preliminary data.</text>
</comment>
<evidence type="ECO:0000256" key="13">
    <source>
        <dbReference type="ARBA" id="ARBA00023285"/>
    </source>
</evidence>
<dbReference type="AlphaFoldDB" id="A0A4V4H561"/>
<organism evidence="17 18">
    <name type="scientific">Musa balbisiana</name>
    <name type="common">Banana</name>
    <dbReference type="NCBI Taxonomy" id="52838"/>
    <lineage>
        <taxon>Eukaryota</taxon>
        <taxon>Viridiplantae</taxon>
        <taxon>Streptophyta</taxon>
        <taxon>Embryophyta</taxon>
        <taxon>Tracheophyta</taxon>
        <taxon>Spermatophyta</taxon>
        <taxon>Magnoliopsida</taxon>
        <taxon>Liliopsida</taxon>
        <taxon>Zingiberales</taxon>
        <taxon>Musaceae</taxon>
        <taxon>Musa</taxon>
    </lineage>
</organism>
<dbReference type="Gene3D" id="3.30.70.360">
    <property type="match status" value="1"/>
</dbReference>
<evidence type="ECO:0000256" key="15">
    <source>
        <dbReference type="ARBA" id="ARBA00081906"/>
    </source>
</evidence>
<dbReference type="SUPFAM" id="SSF53187">
    <property type="entry name" value="Zn-dependent exopeptidases"/>
    <property type="match status" value="1"/>
</dbReference>
<comment type="cofactor">
    <cofactor evidence="2">
        <name>Zn(2+)</name>
        <dbReference type="ChEBI" id="CHEBI:29105"/>
    </cofactor>
</comment>
<evidence type="ECO:0000256" key="7">
    <source>
        <dbReference type="ARBA" id="ARBA00014177"/>
    </source>
</evidence>
<dbReference type="InterPro" id="IPR011650">
    <property type="entry name" value="Peptidase_M20_dimer"/>
</dbReference>
<evidence type="ECO:0000256" key="3">
    <source>
        <dbReference type="ARBA" id="ARBA00004867"/>
    </source>
</evidence>
<evidence type="ECO:0000256" key="6">
    <source>
        <dbReference type="ARBA" id="ARBA00011916"/>
    </source>
</evidence>
<dbReference type="STRING" id="52838.A0A4V4H561"/>
<dbReference type="PANTHER" id="PTHR43808">
    <property type="entry name" value="ACETYLORNITHINE DEACETYLASE"/>
    <property type="match status" value="1"/>
</dbReference>
<dbReference type="GO" id="GO:0008777">
    <property type="term" value="F:acetylornithine deacetylase activity"/>
    <property type="evidence" value="ECO:0007669"/>
    <property type="project" value="UniProtKB-EC"/>
</dbReference>
<keyword evidence="9" id="KW-0028">Amino-acid biosynthesis</keyword>
<accession>A0A4V4H561</accession>
<comment type="catalytic activity">
    <reaction evidence="14">
        <text>N(2)-acetyl-L-ornithine + H2O = L-ornithine + acetate</text>
        <dbReference type="Rhea" id="RHEA:15941"/>
        <dbReference type="ChEBI" id="CHEBI:15377"/>
        <dbReference type="ChEBI" id="CHEBI:30089"/>
        <dbReference type="ChEBI" id="CHEBI:46911"/>
        <dbReference type="ChEBI" id="CHEBI:57805"/>
        <dbReference type="EC" id="3.5.1.16"/>
    </reaction>
</comment>
<dbReference type="Pfam" id="PF01546">
    <property type="entry name" value="Peptidase_M20"/>
    <property type="match status" value="1"/>
</dbReference>
<evidence type="ECO:0000256" key="5">
    <source>
        <dbReference type="ARBA" id="ARBA00011738"/>
    </source>
</evidence>
<dbReference type="GO" id="GO:0006526">
    <property type="term" value="P:L-arginine biosynthetic process"/>
    <property type="evidence" value="ECO:0007669"/>
    <property type="project" value="UniProtKB-KW"/>
</dbReference>
<keyword evidence="13" id="KW-0170">Cobalt</keyword>
<evidence type="ECO:0000313" key="17">
    <source>
        <dbReference type="EMBL" id="THU54816.1"/>
    </source>
</evidence>
<evidence type="ECO:0000256" key="4">
    <source>
        <dbReference type="ARBA" id="ARBA00005691"/>
    </source>
</evidence>
<name>A0A4V4H561_MUSBA</name>
<keyword evidence="11" id="KW-0378">Hydrolase</keyword>
<dbReference type="Proteomes" id="UP000317650">
    <property type="component" value="Chromosome 11"/>
</dbReference>
<dbReference type="InterPro" id="IPR050072">
    <property type="entry name" value="Peptidase_M20A"/>
</dbReference>
<evidence type="ECO:0000256" key="11">
    <source>
        <dbReference type="ARBA" id="ARBA00022801"/>
    </source>
</evidence>
<dbReference type="InterPro" id="IPR002933">
    <property type="entry name" value="Peptidase_M20"/>
</dbReference>
<evidence type="ECO:0000256" key="2">
    <source>
        <dbReference type="ARBA" id="ARBA00001947"/>
    </source>
</evidence>
<evidence type="ECO:0000256" key="12">
    <source>
        <dbReference type="ARBA" id="ARBA00022833"/>
    </source>
</evidence>
<dbReference type="EMBL" id="PYDT01000007">
    <property type="protein sequence ID" value="THU54816.1"/>
    <property type="molecule type" value="Genomic_DNA"/>
</dbReference>
<protein>
    <recommendedName>
        <fullName evidence="7">Acetylornithine deacetylase</fullName>
        <ecNumber evidence="6">3.5.1.16</ecNumber>
    </recommendedName>
    <alternativeName>
        <fullName evidence="15">N-acetylornithinase</fullName>
    </alternativeName>
</protein>
<dbReference type="PANTHER" id="PTHR43808:SF3">
    <property type="entry name" value="ACETYLORNITHINE DEACETYLASE"/>
    <property type="match status" value="1"/>
</dbReference>
<proteinExistence type="inferred from homology"/>
<keyword evidence="10" id="KW-0479">Metal-binding</keyword>
<dbReference type="EC" id="3.5.1.16" evidence="6"/>
<dbReference type="Pfam" id="PF07687">
    <property type="entry name" value="M20_dimer"/>
    <property type="match status" value="1"/>
</dbReference>
<dbReference type="InterPro" id="IPR036264">
    <property type="entry name" value="Bact_exopeptidase_dim_dom"/>
</dbReference>